<gene>
    <name evidence="10" type="ORF">CSSPTR1EN2_LOCUS2409</name>
</gene>
<dbReference type="NCBIfam" id="NF003588">
    <property type="entry name" value="PRK05254.1-1"/>
    <property type="match status" value="1"/>
</dbReference>
<comment type="similarity">
    <text evidence="1 5 7">Belongs to the uracil-DNA glycosylase (UDG) superfamily. UNG family.</text>
</comment>
<dbReference type="CDD" id="cd10027">
    <property type="entry name" value="UDG-F1-like"/>
    <property type="match status" value="1"/>
</dbReference>
<dbReference type="InterPro" id="IPR018085">
    <property type="entry name" value="Ura-DNA_Glyclase_AS"/>
</dbReference>
<feature type="domain" description="Uracil-DNA glycosylase-like" evidence="9">
    <location>
        <begin position="181"/>
        <end position="341"/>
    </location>
</feature>
<dbReference type="SMART" id="SM00987">
    <property type="entry name" value="UreE_C"/>
    <property type="match status" value="1"/>
</dbReference>
<proteinExistence type="inferred from homology"/>
<reference evidence="10" key="1">
    <citation type="submission" date="2024-02" db="EMBL/GenBank/DDBJ databases">
        <authorList>
            <consortium name="ELIXIR-Norway"/>
            <consortium name="Elixir Norway"/>
        </authorList>
    </citation>
    <scope>NUCLEOTIDE SEQUENCE</scope>
</reference>
<comment type="subcellular location">
    <subcellularLocation>
        <location evidence="5">Mitochondrion</location>
    </subcellularLocation>
    <subcellularLocation>
        <location evidence="5">Nucleus</location>
    </subcellularLocation>
</comment>
<keyword evidence="11" id="KW-1185">Reference proteome</keyword>
<evidence type="ECO:0000256" key="6">
    <source>
        <dbReference type="PROSITE-ProRule" id="PRU10072"/>
    </source>
</evidence>
<dbReference type="EC" id="3.2.2.27" evidence="5 7"/>
<accession>A0ABP0TE00</accession>
<evidence type="ECO:0000256" key="8">
    <source>
        <dbReference type="SAM" id="MobiDB-lite"/>
    </source>
</evidence>
<dbReference type="InterPro" id="IPR005122">
    <property type="entry name" value="Uracil-DNA_glycosylase-like"/>
</dbReference>
<keyword evidence="3 5" id="KW-0378">Hydrolase</keyword>
<keyword evidence="5" id="KW-0539">Nucleus</keyword>
<dbReference type="Proteomes" id="UP001497512">
    <property type="component" value="Chromosome 10"/>
</dbReference>
<dbReference type="PANTHER" id="PTHR11264:SF0">
    <property type="entry name" value="URACIL-DNA GLYCOSYLASE"/>
    <property type="match status" value="1"/>
</dbReference>
<comment type="catalytic activity">
    <reaction evidence="5 7">
        <text>Hydrolyzes single-stranded DNA or mismatched double-stranded DNA and polynucleotides, releasing free uracil.</text>
        <dbReference type="EC" id="3.2.2.27"/>
    </reaction>
</comment>
<keyword evidence="2 5" id="KW-0227">DNA damage</keyword>
<dbReference type="Gene3D" id="3.40.470.10">
    <property type="entry name" value="Uracil-DNA glycosylase-like domain"/>
    <property type="match status" value="1"/>
</dbReference>
<evidence type="ECO:0000313" key="11">
    <source>
        <dbReference type="Proteomes" id="UP001497512"/>
    </source>
</evidence>
<name>A0ABP0TE00_9BRYO</name>
<evidence type="ECO:0000256" key="2">
    <source>
        <dbReference type="ARBA" id="ARBA00022763"/>
    </source>
</evidence>
<sequence length="353" mass="39420">MSSKPIASFFQPPKRLRVAEPNSKEFQMNNPSEEEEEEEEEEGTLTTQALKRPLIIDDPTRKLPQEQSTGELAGELSVHNKVEQKASEISKVQKMRMEINKASARAKRNLRACQDRVAEAQGKGVTYPELVELLVDQSWVEVLQNELCKPYMEKLAQFVRQEAAAKIPIYPPAAKLFNAFNSCPFESVKVVILGQDPYHGPGQAMGLCFSVPHGIKVPSSLVNIYKEIHADIGCSIPSHGNLERWAFQGVLLLNTVLTVRDQHANSHAKKGWEPFTDAAIRAVSQQHTGIIFLLWGNSAQEKSRLIDAKAHHILKASHPSGLSAHKGFFGCRHFSQTNKLLEKAGHLPIDWQL</sequence>
<dbReference type="InterPro" id="IPR002043">
    <property type="entry name" value="UDG_fam1"/>
</dbReference>
<evidence type="ECO:0000256" key="1">
    <source>
        <dbReference type="ARBA" id="ARBA00008184"/>
    </source>
</evidence>
<dbReference type="NCBIfam" id="NF003589">
    <property type="entry name" value="PRK05254.1-2"/>
    <property type="match status" value="1"/>
</dbReference>
<dbReference type="SMART" id="SM00986">
    <property type="entry name" value="UDG"/>
    <property type="match status" value="1"/>
</dbReference>
<evidence type="ECO:0000256" key="3">
    <source>
        <dbReference type="ARBA" id="ARBA00022801"/>
    </source>
</evidence>
<dbReference type="SUPFAM" id="SSF52141">
    <property type="entry name" value="Uracil-DNA glycosylase-like"/>
    <property type="match status" value="1"/>
</dbReference>
<keyword evidence="4 5" id="KW-0234">DNA repair</keyword>
<dbReference type="InterPro" id="IPR036895">
    <property type="entry name" value="Uracil-DNA_glycosylase-like_sf"/>
</dbReference>
<dbReference type="NCBIfam" id="NF003592">
    <property type="entry name" value="PRK05254.1-5"/>
    <property type="match status" value="1"/>
</dbReference>
<dbReference type="NCBIfam" id="TIGR00628">
    <property type="entry name" value="ung"/>
    <property type="match status" value="1"/>
</dbReference>
<dbReference type="NCBIfam" id="NF003591">
    <property type="entry name" value="PRK05254.1-4"/>
    <property type="match status" value="1"/>
</dbReference>
<evidence type="ECO:0000256" key="5">
    <source>
        <dbReference type="HAMAP-Rule" id="MF_03166"/>
    </source>
</evidence>
<dbReference type="EMBL" id="OZ019902">
    <property type="protein sequence ID" value="CAK9194204.1"/>
    <property type="molecule type" value="Genomic_DNA"/>
</dbReference>
<feature type="region of interest" description="Disordered" evidence="8">
    <location>
        <begin position="1"/>
        <end position="52"/>
    </location>
</feature>
<evidence type="ECO:0000259" key="9">
    <source>
        <dbReference type="SMART" id="SM00986"/>
    </source>
</evidence>
<dbReference type="Pfam" id="PF03167">
    <property type="entry name" value="UDG"/>
    <property type="match status" value="1"/>
</dbReference>
<evidence type="ECO:0000256" key="7">
    <source>
        <dbReference type="RuleBase" id="RU003780"/>
    </source>
</evidence>
<dbReference type="HAMAP" id="MF_00148">
    <property type="entry name" value="UDG"/>
    <property type="match status" value="1"/>
</dbReference>
<evidence type="ECO:0000256" key="4">
    <source>
        <dbReference type="ARBA" id="ARBA00023204"/>
    </source>
</evidence>
<dbReference type="PANTHER" id="PTHR11264">
    <property type="entry name" value="URACIL-DNA GLYCOSYLASE"/>
    <property type="match status" value="1"/>
</dbReference>
<feature type="active site" description="Proton acceptor" evidence="5 6">
    <location>
        <position position="196"/>
    </location>
</feature>
<comment type="function">
    <text evidence="5 7">Excises uracil residues from the DNA which can arise as a result of misincorporation of dUMP residues by DNA polymerase or due to deamination of cytosine.</text>
</comment>
<dbReference type="PROSITE" id="PS00130">
    <property type="entry name" value="U_DNA_GLYCOSYLASE"/>
    <property type="match status" value="1"/>
</dbReference>
<protein>
    <recommendedName>
        <fullName evidence="5 7">Uracil-DNA glycosylase</fullName>
        <shortName evidence="5">UDG</shortName>
        <ecNumber evidence="5 7">3.2.2.27</ecNumber>
    </recommendedName>
</protein>
<evidence type="ECO:0000313" key="10">
    <source>
        <dbReference type="EMBL" id="CAK9194204.1"/>
    </source>
</evidence>
<feature type="compositionally biased region" description="Acidic residues" evidence="8">
    <location>
        <begin position="32"/>
        <end position="43"/>
    </location>
</feature>
<keyword evidence="5" id="KW-0496">Mitochondrion</keyword>
<organism evidence="10 11">
    <name type="scientific">Sphagnum troendelagicum</name>
    <dbReference type="NCBI Taxonomy" id="128251"/>
    <lineage>
        <taxon>Eukaryota</taxon>
        <taxon>Viridiplantae</taxon>
        <taxon>Streptophyta</taxon>
        <taxon>Embryophyta</taxon>
        <taxon>Bryophyta</taxon>
        <taxon>Sphagnophytina</taxon>
        <taxon>Sphagnopsida</taxon>
        <taxon>Sphagnales</taxon>
        <taxon>Sphagnaceae</taxon>
        <taxon>Sphagnum</taxon>
    </lineage>
</organism>